<dbReference type="GO" id="GO:0006857">
    <property type="term" value="P:oligopeptide transport"/>
    <property type="evidence" value="ECO:0007669"/>
    <property type="project" value="InterPro"/>
</dbReference>
<feature type="transmembrane region" description="Helical" evidence="10">
    <location>
        <begin position="348"/>
        <end position="367"/>
    </location>
</feature>
<dbReference type="GO" id="GO:0016020">
    <property type="term" value="C:membrane"/>
    <property type="evidence" value="ECO:0007669"/>
    <property type="project" value="UniProtKB-SubCell"/>
</dbReference>
<evidence type="ECO:0000256" key="4">
    <source>
        <dbReference type="ARBA" id="ARBA00022692"/>
    </source>
</evidence>
<keyword evidence="11" id="KW-1185">Reference proteome</keyword>
<protein>
    <recommendedName>
        <fullName evidence="9">Oligopeptide transporter 1</fullName>
    </recommendedName>
</protein>
<dbReference type="PROSITE" id="PS01022">
    <property type="entry name" value="PTR2_1"/>
    <property type="match status" value="1"/>
</dbReference>
<name>A0A8B8G2M1_9HEMI</name>
<evidence type="ECO:0000313" key="12">
    <source>
        <dbReference type="RefSeq" id="XP_025417484.1"/>
    </source>
</evidence>
<dbReference type="InterPro" id="IPR018456">
    <property type="entry name" value="PTR2_symporter_CS"/>
</dbReference>
<evidence type="ECO:0000256" key="8">
    <source>
        <dbReference type="ARBA" id="ARBA00023136"/>
    </source>
</evidence>
<keyword evidence="6" id="KW-0653">Protein transport</keyword>
<organism evidence="11 12">
    <name type="scientific">Sipha flava</name>
    <name type="common">yellow sugarcane aphid</name>
    <dbReference type="NCBI Taxonomy" id="143950"/>
    <lineage>
        <taxon>Eukaryota</taxon>
        <taxon>Metazoa</taxon>
        <taxon>Ecdysozoa</taxon>
        <taxon>Arthropoda</taxon>
        <taxon>Hexapoda</taxon>
        <taxon>Insecta</taxon>
        <taxon>Pterygota</taxon>
        <taxon>Neoptera</taxon>
        <taxon>Paraneoptera</taxon>
        <taxon>Hemiptera</taxon>
        <taxon>Sternorrhyncha</taxon>
        <taxon>Aphidomorpha</taxon>
        <taxon>Aphidoidea</taxon>
        <taxon>Aphididae</taxon>
        <taxon>Sipha</taxon>
    </lineage>
</organism>
<evidence type="ECO:0000256" key="1">
    <source>
        <dbReference type="ARBA" id="ARBA00004141"/>
    </source>
</evidence>
<dbReference type="Pfam" id="PF00854">
    <property type="entry name" value="PTR2"/>
    <property type="match status" value="2"/>
</dbReference>
<evidence type="ECO:0000256" key="6">
    <source>
        <dbReference type="ARBA" id="ARBA00022927"/>
    </source>
</evidence>
<feature type="transmembrane region" description="Helical" evidence="10">
    <location>
        <begin position="148"/>
        <end position="168"/>
    </location>
</feature>
<dbReference type="FunFam" id="1.20.1250.20:FF:000049">
    <property type="entry name" value="Solute carrier family 15 member 2"/>
    <property type="match status" value="1"/>
</dbReference>
<dbReference type="Gene3D" id="1.20.1250.20">
    <property type="entry name" value="MFS general substrate transporter like domains"/>
    <property type="match status" value="2"/>
</dbReference>
<keyword evidence="3" id="KW-0813">Transport</keyword>
<evidence type="ECO:0000256" key="2">
    <source>
        <dbReference type="ARBA" id="ARBA00005982"/>
    </source>
</evidence>
<feature type="transmembrane region" description="Helical" evidence="10">
    <location>
        <begin position="87"/>
        <end position="105"/>
    </location>
</feature>
<evidence type="ECO:0000256" key="7">
    <source>
        <dbReference type="ARBA" id="ARBA00022989"/>
    </source>
</evidence>
<keyword evidence="8 10" id="KW-0472">Membrane</keyword>
<dbReference type="PANTHER" id="PTHR11654">
    <property type="entry name" value="OLIGOPEPTIDE TRANSPORTER-RELATED"/>
    <property type="match status" value="1"/>
</dbReference>
<reference evidence="12" key="1">
    <citation type="submission" date="2025-08" db="UniProtKB">
        <authorList>
            <consortium name="RefSeq"/>
        </authorList>
    </citation>
    <scope>IDENTIFICATION</scope>
    <source>
        <tissue evidence="12">Whole body</tissue>
    </source>
</reference>
<dbReference type="Proteomes" id="UP000694846">
    <property type="component" value="Unplaced"/>
</dbReference>
<keyword evidence="5" id="KW-0571">Peptide transport</keyword>
<feature type="transmembrane region" description="Helical" evidence="10">
    <location>
        <begin position="111"/>
        <end position="136"/>
    </location>
</feature>
<dbReference type="OrthoDB" id="8904098at2759"/>
<feature type="transmembrane region" description="Helical" evidence="10">
    <location>
        <begin position="650"/>
        <end position="671"/>
    </location>
</feature>
<evidence type="ECO:0000256" key="9">
    <source>
        <dbReference type="ARBA" id="ARBA00078114"/>
    </source>
</evidence>
<feature type="transmembrane region" description="Helical" evidence="10">
    <location>
        <begin position="265"/>
        <end position="283"/>
    </location>
</feature>
<sequence length="696" mass="78271">MSKIFGEKYPKSVWFIVLNEFCERFNYYGLRTVLMLYLTTVLKFNGDDSTIIYHSFVFLAYFMPLLGAIIADSYWGKFKTIVRLSMVYAVGNVVLTGASMADMFTLDVQKIIALLGLFLICVGTGGIKPCVLAFGGDQFQLPQQQTQFQHYVTHFMIAINVGALISSFLTPELRHSVHCFGRNSCFPLAFGVPAVLMFTAIAVFFAGKNMYVKKKPGHNVIVRTFGCLFYALKTKLKSTSSCHHTHWLDHAKTAYTEDEISDTRAALNAITVFIGYPVFWALYEQQGSRWTLQAMLMNGRLNFLNWTIKPDQMQAVVPLFGLLFLFLFDMMLYPLLAKIGIRKPLQKLTLSGCLAIVAFLFAALLQMNIFGKSTIVPHGEGRINIYNGFDCEVYVRSPSLRVDHIRPLGLVNVTSTLISDADVVEIVFHFDPACTLVPSDFELNTALTVINEKEVSYYLSSSSPYTISLNRIGNYDNLMKDKYGNPSLRILTDHSFDYDRDNVSLISVDDDTNSINSYSLSSFREMDFNSVVAGRYNLISDGNTILTSINLMPATLYTLTLQRNGDKTDMKLFTTDEGNYIHILWQLPQYLCMIIADVIFVVTSSEFSFTEAPDDIKSFISAFGLLTTAIGNLIVVIISALSIKNQTYEYLLYASIMGVDTLLLAYFSVVYRGRNITNVNETASNNEDKKVESTVF</sequence>
<feature type="transmembrane region" description="Helical" evidence="10">
    <location>
        <begin position="315"/>
        <end position="336"/>
    </location>
</feature>
<evidence type="ECO:0000313" key="11">
    <source>
        <dbReference type="Proteomes" id="UP000694846"/>
    </source>
</evidence>
<feature type="transmembrane region" description="Helical" evidence="10">
    <location>
        <begin position="188"/>
        <end position="207"/>
    </location>
</feature>
<comment type="similarity">
    <text evidence="2">Belongs to the major facilitator superfamily. Proton-dependent oligopeptide transporter (POT/PTR) (TC 2.A.17) family.</text>
</comment>
<dbReference type="InterPro" id="IPR036259">
    <property type="entry name" value="MFS_trans_sf"/>
</dbReference>
<dbReference type="GeneID" id="112688485"/>
<dbReference type="InterPro" id="IPR000109">
    <property type="entry name" value="POT_fam"/>
</dbReference>
<dbReference type="SUPFAM" id="SSF103473">
    <property type="entry name" value="MFS general substrate transporter"/>
    <property type="match status" value="1"/>
</dbReference>
<dbReference type="GO" id="GO:0015031">
    <property type="term" value="P:protein transport"/>
    <property type="evidence" value="ECO:0007669"/>
    <property type="project" value="UniProtKB-KW"/>
</dbReference>
<accession>A0A8B8G2M1</accession>
<gene>
    <name evidence="12" type="primary">LOC112688485</name>
</gene>
<keyword evidence="4 10" id="KW-0812">Transmembrane</keyword>
<evidence type="ECO:0000256" key="5">
    <source>
        <dbReference type="ARBA" id="ARBA00022856"/>
    </source>
</evidence>
<dbReference type="RefSeq" id="XP_025417484.1">
    <property type="nucleotide sequence ID" value="XM_025561699.1"/>
</dbReference>
<feature type="transmembrane region" description="Helical" evidence="10">
    <location>
        <begin position="619"/>
        <end position="643"/>
    </location>
</feature>
<evidence type="ECO:0000256" key="10">
    <source>
        <dbReference type="SAM" id="Phobius"/>
    </source>
</evidence>
<dbReference type="AlphaFoldDB" id="A0A8B8G2M1"/>
<dbReference type="GO" id="GO:0022857">
    <property type="term" value="F:transmembrane transporter activity"/>
    <property type="evidence" value="ECO:0007669"/>
    <property type="project" value="InterPro"/>
</dbReference>
<keyword evidence="7 10" id="KW-1133">Transmembrane helix</keyword>
<evidence type="ECO:0000256" key="3">
    <source>
        <dbReference type="ARBA" id="ARBA00022448"/>
    </source>
</evidence>
<feature type="transmembrane region" description="Helical" evidence="10">
    <location>
        <begin position="51"/>
        <end position="75"/>
    </location>
</feature>
<comment type="subcellular location">
    <subcellularLocation>
        <location evidence="1">Membrane</location>
        <topology evidence="1">Multi-pass membrane protein</topology>
    </subcellularLocation>
</comment>
<proteinExistence type="inferred from homology"/>